<sequence length="77" mass="8990">MSKQYKTKDIYEASALVASKMKLLNLERGSGFYWFVFQSGDLSRKTSELFWRNELSVLAKDYADALRTLKDRIFANK</sequence>
<dbReference type="EMBL" id="MGHY01000006">
    <property type="protein sequence ID" value="OGM79893.1"/>
    <property type="molecule type" value="Genomic_DNA"/>
</dbReference>
<dbReference type="Proteomes" id="UP000178999">
    <property type="component" value="Unassembled WGS sequence"/>
</dbReference>
<proteinExistence type="predicted"/>
<evidence type="ECO:0000313" key="2">
    <source>
        <dbReference type="Proteomes" id="UP000178999"/>
    </source>
</evidence>
<evidence type="ECO:0000313" key="1">
    <source>
        <dbReference type="EMBL" id="OGM79893.1"/>
    </source>
</evidence>
<comment type="caution">
    <text evidence="1">The sequence shown here is derived from an EMBL/GenBank/DDBJ whole genome shotgun (WGS) entry which is preliminary data.</text>
</comment>
<accession>A0A1F8CU86</accession>
<evidence type="ECO:0008006" key="3">
    <source>
        <dbReference type="Google" id="ProtNLM"/>
    </source>
</evidence>
<dbReference type="STRING" id="1802538.A2382_03110"/>
<protein>
    <recommendedName>
        <fullName evidence="3">DUF5659 domain-containing protein</fullName>
    </recommendedName>
</protein>
<dbReference type="AlphaFoldDB" id="A0A1F8CU86"/>
<name>A0A1F8CU86_9BACT</name>
<gene>
    <name evidence="1" type="ORF">A2382_03110</name>
</gene>
<organism evidence="1 2">
    <name type="scientific">Candidatus Woesebacteria bacterium RIFOXYB1_FULL_38_16</name>
    <dbReference type="NCBI Taxonomy" id="1802538"/>
    <lineage>
        <taxon>Bacteria</taxon>
        <taxon>Candidatus Woeseibacteriota</taxon>
    </lineage>
</organism>
<reference evidence="1 2" key="1">
    <citation type="journal article" date="2016" name="Nat. Commun.">
        <title>Thousands of microbial genomes shed light on interconnected biogeochemical processes in an aquifer system.</title>
        <authorList>
            <person name="Anantharaman K."/>
            <person name="Brown C.T."/>
            <person name="Hug L.A."/>
            <person name="Sharon I."/>
            <person name="Castelle C.J."/>
            <person name="Probst A.J."/>
            <person name="Thomas B.C."/>
            <person name="Singh A."/>
            <person name="Wilkins M.J."/>
            <person name="Karaoz U."/>
            <person name="Brodie E.L."/>
            <person name="Williams K.H."/>
            <person name="Hubbard S.S."/>
            <person name="Banfield J.F."/>
        </authorList>
    </citation>
    <scope>NUCLEOTIDE SEQUENCE [LARGE SCALE GENOMIC DNA]</scope>
</reference>